<evidence type="ECO:0000259" key="16">
    <source>
        <dbReference type="Pfam" id="PF00156"/>
    </source>
</evidence>
<dbReference type="InterPro" id="IPR050408">
    <property type="entry name" value="HGPRT"/>
</dbReference>
<dbReference type="GO" id="GO:0000166">
    <property type="term" value="F:nucleotide binding"/>
    <property type="evidence" value="ECO:0007669"/>
    <property type="project" value="UniProtKB-KW"/>
</dbReference>
<dbReference type="AlphaFoldDB" id="A0A4Q5M4M1"/>
<dbReference type="PANTHER" id="PTHR43340:SF1">
    <property type="entry name" value="HYPOXANTHINE PHOSPHORIBOSYLTRANSFERASE"/>
    <property type="match status" value="1"/>
</dbReference>
<evidence type="ECO:0000256" key="8">
    <source>
        <dbReference type="ARBA" id="ARBA00022679"/>
    </source>
</evidence>
<keyword evidence="8 15" id="KW-0808">Transferase</keyword>
<comment type="similarity">
    <text evidence="4 15">Belongs to the purine/pyrimidine phosphoribosyltransferase family.</text>
</comment>
<keyword evidence="9 15" id="KW-0479">Metal-binding</keyword>
<dbReference type="FunFam" id="3.40.50.2020:FF:000006">
    <property type="entry name" value="Hypoxanthine phosphoribosyltransferase"/>
    <property type="match status" value="1"/>
</dbReference>
<dbReference type="OrthoDB" id="9802824at2"/>
<dbReference type="NCBIfam" id="TIGR01203">
    <property type="entry name" value="HGPRTase"/>
    <property type="match status" value="1"/>
</dbReference>
<dbReference type="GO" id="GO:0000287">
    <property type="term" value="F:magnesium ion binding"/>
    <property type="evidence" value="ECO:0007669"/>
    <property type="project" value="TreeGrafter"/>
</dbReference>
<dbReference type="InterPro" id="IPR029057">
    <property type="entry name" value="PRTase-like"/>
</dbReference>
<evidence type="ECO:0000256" key="10">
    <source>
        <dbReference type="ARBA" id="ARBA00022726"/>
    </source>
</evidence>
<dbReference type="Pfam" id="PF00156">
    <property type="entry name" value="Pribosyltran"/>
    <property type="match status" value="1"/>
</dbReference>
<sequence>MKQIKDKNFIPFIESPTLQARVRELGQQLNKDYSGKNPLLIGVLNGSFMFIGDLFKSIEIECEVTFIRVASYHNTESTGQVKQILGLKEDIKNRHIIIVEDIVDTGMTMQEVLGQLASQKPASIKILTLLYKPEALKVPLKVDYIGFEIETKFVVGYGLDYDGMGRNLDAIYVLKQES</sequence>
<dbReference type="Proteomes" id="UP000293162">
    <property type="component" value="Unassembled WGS sequence"/>
</dbReference>
<keyword evidence="12 15" id="KW-0460">Magnesium</keyword>
<evidence type="ECO:0000256" key="1">
    <source>
        <dbReference type="ARBA" id="ARBA00001946"/>
    </source>
</evidence>
<dbReference type="GO" id="GO:0052657">
    <property type="term" value="F:guanine phosphoribosyltransferase activity"/>
    <property type="evidence" value="ECO:0007669"/>
    <property type="project" value="UniProtKB-ARBA"/>
</dbReference>
<keyword evidence="11 15" id="KW-0547">Nucleotide-binding</keyword>
<comment type="catalytic activity">
    <reaction evidence="14">
        <text>IMP + diphosphate = hypoxanthine + 5-phospho-alpha-D-ribose 1-diphosphate</text>
        <dbReference type="Rhea" id="RHEA:17973"/>
        <dbReference type="ChEBI" id="CHEBI:17368"/>
        <dbReference type="ChEBI" id="CHEBI:33019"/>
        <dbReference type="ChEBI" id="CHEBI:58017"/>
        <dbReference type="ChEBI" id="CHEBI:58053"/>
        <dbReference type="EC" id="2.4.2.8"/>
    </reaction>
    <physiologicalReaction direction="right-to-left" evidence="14">
        <dbReference type="Rhea" id="RHEA:17975"/>
    </physiologicalReaction>
</comment>
<dbReference type="GO" id="GO:0046100">
    <property type="term" value="P:hypoxanthine metabolic process"/>
    <property type="evidence" value="ECO:0007669"/>
    <property type="project" value="TreeGrafter"/>
</dbReference>
<dbReference type="EC" id="2.4.2.8" evidence="5 15"/>
<comment type="caution">
    <text evidence="17">The sequence shown here is derived from an EMBL/GenBank/DDBJ whole genome shotgun (WGS) entry which is preliminary data.</text>
</comment>
<evidence type="ECO:0000256" key="13">
    <source>
        <dbReference type="ARBA" id="ARBA00048811"/>
    </source>
</evidence>
<comment type="cofactor">
    <cofactor evidence="1 15">
        <name>Mg(2+)</name>
        <dbReference type="ChEBI" id="CHEBI:18420"/>
    </cofactor>
</comment>
<evidence type="ECO:0000256" key="6">
    <source>
        <dbReference type="ARBA" id="ARBA00022490"/>
    </source>
</evidence>
<evidence type="ECO:0000256" key="5">
    <source>
        <dbReference type="ARBA" id="ARBA00011895"/>
    </source>
</evidence>
<dbReference type="PANTHER" id="PTHR43340">
    <property type="entry name" value="HYPOXANTHINE-GUANINE PHOSPHORIBOSYLTRANSFERASE"/>
    <property type="match status" value="1"/>
</dbReference>
<dbReference type="GO" id="GO:0005829">
    <property type="term" value="C:cytosol"/>
    <property type="evidence" value="ECO:0007669"/>
    <property type="project" value="TreeGrafter"/>
</dbReference>
<proteinExistence type="inferred from homology"/>
<comment type="pathway">
    <text evidence="3 15">Purine metabolism; IMP biosynthesis via salvage pathway; IMP from hypoxanthine: step 1/1.</text>
</comment>
<dbReference type="GO" id="GO:0006178">
    <property type="term" value="P:guanine salvage"/>
    <property type="evidence" value="ECO:0007669"/>
    <property type="project" value="TreeGrafter"/>
</dbReference>
<dbReference type="Gene3D" id="3.40.50.2020">
    <property type="match status" value="1"/>
</dbReference>
<keyword evidence="10 15" id="KW-0660">Purine salvage</keyword>
<evidence type="ECO:0000256" key="9">
    <source>
        <dbReference type="ARBA" id="ARBA00022723"/>
    </source>
</evidence>
<name>A0A4Q5M4M1_9BACT</name>
<dbReference type="SUPFAM" id="SSF53271">
    <property type="entry name" value="PRTase-like"/>
    <property type="match status" value="1"/>
</dbReference>
<comment type="catalytic activity">
    <reaction evidence="13">
        <text>GMP + diphosphate = guanine + 5-phospho-alpha-D-ribose 1-diphosphate</text>
        <dbReference type="Rhea" id="RHEA:25424"/>
        <dbReference type="ChEBI" id="CHEBI:16235"/>
        <dbReference type="ChEBI" id="CHEBI:33019"/>
        <dbReference type="ChEBI" id="CHEBI:58017"/>
        <dbReference type="ChEBI" id="CHEBI:58115"/>
        <dbReference type="EC" id="2.4.2.8"/>
    </reaction>
    <physiologicalReaction direction="right-to-left" evidence="13">
        <dbReference type="Rhea" id="RHEA:25426"/>
    </physiologicalReaction>
</comment>
<protein>
    <recommendedName>
        <fullName evidence="5 15">Hypoxanthine phosphoribosyltransferase</fullName>
        <ecNumber evidence="5 15">2.4.2.8</ecNumber>
    </recommendedName>
</protein>
<dbReference type="InterPro" id="IPR005904">
    <property type="entry name" value="Hxn_phspho_trans"/>
</dbReference>
<evidence type="ECO:0000313" key="17">
    <source>
        <dbReference type="EMBL" id="RYU97155.1"/>
    </source>
</evidence>
<evidence type="ECO:0000256" key="14">
    <source>
        <dbReference type="ARBA" id="ARBA00049402"/>
    </source>
</evidence>
<accession>A0A4Q5M4M1</accession>
<dbReference type="CDD" id="cd06223">
    <property type="entry name" value="PRTases_typeI"/>
    <property type="match status" value="1"/>
</dbReference>
<evidence type="ECO:0000256" key="15">
    <source>
        <dbReference type="RuleBase" id="RU364099"/>
    </source>
</evidence>
<gene>
    <name evidence="17" type="primary">hpt</name>
    <name evidence="17" type="ORF">EWM59_02365</name>
</gene>
<dbReference type="EMBL" id="SEWF01000003">
    <property type="protein sequence ID" value="RYU97155.1"/>
    <property type="molecule type" value="Genomic_DNA"/>
</dbReference>
<keyword evidence="6 15" id="KW-0963">Cytoplasm</keyword>
<evidence type="ECO:0000256" key="3">
    <source>
        <dbReference type="ARBA" id="ARBA00004669"/>
    </source>
</evidence>
<dbReference type="InterPro" id="IPR000836">
    <property type="entry name" value="PRTase_dom"/>
</dbReference>
<feature type="domain" description="Phosphoribosyltransferase" evidence="16">
    <location>
        <begin position="16"/>
        <end position="161"/>
    </location>
</feature>
<reference evidence="17 18" key="1">
    <citation type="submission" date="2019-02" db="EMBL/GenBank/DDBJ databases">
        <title>Bacterial novel species Emticicia sp. 17J42-9 isolated from soil.</title>
        <authorList>
            <person name="Jung H.-Y."/>
        </authorList>
    </citation>
    <scope>NUCLEOTIDE SEQUENCE [LARGE SCALE GENOMIC DNA]</scope>
    <source>
        <strain evidence="17 18">17J42-9</strain>
    </source>
</reference>
<evidence type="ECO:0000256" key="7">
    <source>
        <dbReference type="ARBA" id="ARBA00022676"/>
    </source>
</evidence>
<dbReference type="GO" id="GO:0032264">
    <property type="term" value="P:IMP salvage"/>
    <property type="evidence" value="ECO:0007669"/>
    <property type="project" value="UniProtKB-UniPathway"/>
</dbReference>
<dbReference type="GO" id="GO:0032263">
    <property type="term" value="P:GMP salvage"/>
    <property type="evidence" value="ECO:0007669"/>
    <property type="project" value="TreeGrafter"/>
</dbReference>
<evidence type="ECO:0000256" key="4">
    <source>
        <dbReference type="ARBA" id="ARBA00008391"/>
    </source>
</evidence>
<organism evidence="17 18">
    <name type="scientific">Emticicia agri</name>
    <dbReference type="NCBI Taxonomy" id="2492393"/>
    <lineage>
        <taxon>Bacteria</taxon>
        <taxon>Pseudomonadati</taxon>
        <taxon>Bacteroidota</taxon>
        <taxon>Cytophagia</taxon>
        <taxon>Cytophagales</taxon>
        <taxon>Leadbetterellaceae</taxon>
        <taxon>Emticicia</taxon>
    </lineage>
</organism>
<dbReference type="GO" id="GO:0004422">
    <property type="term" value="F:hypoxanthine phosphoribosyltransferase activity"/>
    <property type="evidence" value="ECO:0007669"/>
    <property type="project" value="InterPro"/>
</dbReference>
<dbReference type="GO" id="GO:0006166">
    <property type="term" value="P:purine ribonucleoside salvage"/>
    <property type="evidence" value="ECO:0007669"/>
    <property type="project" value="UniProtKB-KW"/>
</dbReference>
<keyword evidence="18" id="KW-1185">Reference proteome</keyword>
<dbReference type="RefSeq" id="WP_130019351.1">
    <property type="nucleotide sequence ID" value="NZ_SEWF01000003.1"/>
</dbReference>
<evidence type="ECO:0000256" key="11">
    <source>
        <dbReference type="ARBA" id="ARBA00022741"/>
    </source>
</evidence>
<dbReference type="UniPathway" id="UPA00591">
    <property type="reaction ID" value="UER00648"/>
</dbReference>
<evidence type="ECO:0000313" key="18">
    <source>
        <dbReference type="Proteomes" id="UP000293162"/>
    </source>
</evidence>
<keyword evidence="7 15" id="KW-0328">Glycosyltransferase</keyword>
<evidence type="ECO:0000256" key="12">
    <source>
        <dbReference type="ARBA" id="ARBA00022842"/>
    </source>
</evidence>
<evidence type="ECO:0000256" key="2">
    <source>
        <dbReference type="ARBA" id="ARBA00004496"/>
    </source>
</evidence>
<comment type="subcellular location">
    <subcellularLocation>
        <location evidence="2 15">Cytoplasm</location>
    </subcellularLocation>
</comment>